<proteinExistence type="predicted"/>
<accession>A0A0A9DMR5</accession>
<protein>
    <submittedName>
        <fullName evidence="2">CYP78A53</fullName>
    </submittedName>
</protein>
<organism evidence="2">
    <name type="scientific">Arundo donax</name>
    <name type="common">Giant reed</name>
    <name type="synonym">Donax arundinaceus</name>
    <dbReference type="NCBI Taxonomy" id="35708"/>
    <lineage>
        <taxon>Eukaryota</taxon>
        <taxon>Viridiplantae</taxon>
        <taxon>Streptophyta</taxon>
        <taxon>Embryophyta</taxon>
        <taxon>Tracheophyta</taxon>
        <taxon>Spermatophyta</taxon>
        <taxon>Magnoliopsida</taxon>
        <taxon>Liliopsida</taxon>
        <taxon>Poales</taxon>
        <taxon>Poaceae</taxon>
        <taxon>PACMAD clade</taxon>
        <taxon>Arundinoideae</taxon>
        <taxon>Arundineae</taxon>
        <taxon>Arundo</taxon>
    </lineage>
</organism>
<dbReference type="EMBL" id="GBRH01210940">
    <property type="protein sequence ID" value="JAD86955.1"/>
    <property type="molecule type" value="Transcribed_RNA"/>
</dbReference>
<sequence length="119" mass="12552">MDPALHVLVQHEPGQHPLDQNCNRVRASKDHLPENGDHVGVGELVAALEGEQDVGEVNDGVAAEAEPGTVLVDDAAHEAVHPRDEGRAPGPGPLQVEAGEPREVVGPVELPEEVVPFVH</sequence>
<evidence type="ECO:0000313" key="2">
    <source>
        <dbReference type="EMBL" id="JAD86955.1"/>
    </source>
</evidence>
<feature type="region of interest" description="Disordered" evidence="1">
    <location>
        <begin position="80"/>
        <end position="106"/>
    </location>
</feature>
<name>A0A0A9DMR5_ARUDO</name>
<dbReference type="AlphaFoldDB" id="A0A0A9DMR5"/>
<reference evidence="2" key="1">
    <citation type="submission" date="2014-09" db="EMBL/GenBank/DDBJ databases">
        <authorList>
            <person name="Magalhaes I.L.F."/>
            <person name="Oliveira U."/>
            <person name="Santos F.R."/>
            <person name="Vidigal T.H.D.A."/>
            <person name="Brescovit A.D."/>
            <person name="Santos A.J."/>
        </authorList>
    </citation>
    <scope>NUCLEOTIDE SEQUENCE</scope>
    <source>
        <tissue evidence="2">Shoot tissue taken approximately 20 cm above the soil surface</tissue>
    </source>
</reference>
<reference evidence="2" key="2">
    <citation type="journal article" date="2015" name="Data Brief">
        <title>Shoot transcriptome of the giant reed, Arundo donax.</title>
        <authorList>
            <person name="Barrero R.A."/>
            <person name="Guerrero F.D."/>
            <person name="Moolhuijzen P."/>
            <person name="Goolsby J.A."/>
            <person name="Tidwell J."/>
            <person name="Bellgard S.E."/>
            <person name="Bellgard M.I."/>
        </authorList>
    </citation>
    <scope>NUCLEOTIDE SEQUENCE</scope>
    <source>
        <tissue evidence="2">Shoot tissue taken approximately 20 cm above the soil surface</tissue>
    </source>
</reference>
<evidence type="ECO:0000256" key="1">
    <source>
        <dbReference type="SAM" id="MobiDB-lite"/>
    </source>
</evidence>